<keyword evidence="1" id="KW-0812">Transmembrane</keyword>
<reference evidence="3" key="1">
    <citation type="submission" date="2018-01" db="EMBL/GenBank/DDBJ databases">
        <title>An insight into the sialome of Amazonian anophelines.</title>
        <authorList>
            <person name="Ribeiro J.M."/>
            <person name="Scarpassa V."/>
            <person name="Calvo E."/>
        </authorList>
    </citation>
    <scope>NUCLEOTIDE SEQUENCE</scope>
</reference>
<dbReference type="AlphaFoldDB" id="A0A2M4D070"/>
<accession>A0A2M4D070</accession>
<sequence length="95" mass="10849">MLARLCFVVLYGFKCFRGLVGFYFECVAQKCVTNTTNESLKTATSLSSLYVRQYSRVQDCGFPNVAAACVVLLWLLLYHSLVAQTLNEKMNWLYD</sequence>
<evidence type="ECO:0000256" key="1">
    <source>
        <dbReference type="SAM" id="Phobius"/>
    </source>
</evidence>
<keyword evidence="1" id="KW-0472">Membrane</keyword>
<evidence type="ECO:0000256" key="2">
    <source>
        <dbReference type="SAM" id="SignalP"/>
    </source>
</evidence>
<feature type="transmembrane region" description="Helical" evidence="1">
    <location>
        <begin position="62"/>
        <end position="81"/>
    </location>
</feature>
<evidence type="ECO:0000313" key="3">
    <source>
        <dbReference type="EMBL" id="MBW70957.1"/>
    </source>
</evidence>
<dbReference type="EMBL" id="GGFL01006779">
    <property type="protein sequence ID" value="MBW70957.1"/>
    <property type="molecule type" value="Transcribed_RNA"/>
</dbReference>
<keyword evidence="2" id="KW-0732">Signal</keyword>
<feature type="chain" id="PRO_5014656438" description="Secreted protein" evidence="2">
    <location>
        <begin position="22"/>
        <end position="95"/>
    </location>
</feature>
<protein>
    <recommendedName>
        <fullName evidence="4">Secreted protein</fullName>
    </recommendedName>
</protein>
<name>A0A2M4D070_ANODA</name>
<organism evidence="3">
    <name type="scientific">Anopheles darlingi</name>
    <name type="common">Mosquito</name>
    <dbReference type="NCBI Taxonomy" id="43151"/>
    <lineage>
        <taxon>Eukaryota</taxon>
        <taxon>Metazoa</taxon>
        <taxon>Ecdysozoa</taxon>
        <taxon>Arthropoda</taxon>
        <taxon>Hexapoda</taxon>
        <taxon>Insecta</taxon>
        <taxon>Pterygota</taxon>
        <taxon>Neoptera</taxon>
        <taxon>Endopterygota</taxon>
        <taxon>Diptera</taxon>
        <taxon>Nematocera</taxon>
        <taxon>Culicoidea</taxon>
        <taxon>Culicidae</taxon>
        <taxon>Anophelinae</taxon>
        <taxon>Anopheles</taxon>
    </lineage>
</organism>
<keyword evidence="1" id="KW-1133">Transmembrane helix</keyword>
<proteinExistence type="predicted"/>
<evidence type="ECO:0008006" key="4">
    <source>
        <dbReference type="Google" id="ProtNLM"/>
    </source>
</evidence>
<feature type="signal peptide" evidence="2">
    <location>
        <begin position="1"/>
        <end position="21"/>
    </location>
</feature>